<dbReference type="InterPro" id="IPR013389">
    <property type="entry name" value="CRISPR-assoc_prot_Cas8b"/>
</dbReference>
<reference evidence="1 2" key="1">
    <citation type="journal article" date="2014" name="PLoS Genet.">
        <title>Phylogenetically driven sequencing of extremely halophilic archaea reveals strategies for static and dynamic osmo-response.</title>
        <authorList>
            <person name="Becker E.A."/>
            <person name="Seitzer P.M."/>
            <person name="Tritt A."/>
            <person name="Larsen D."/>
            <person name="Krusor M."/>
            <person name="Yao A.I."/>
            <person name="Wu D."/>
            <person name="Madern D."/>
            <person name="Eisen J.A."/>
            <person name="Darling A.E."/>
            <person name="Facciotti M.T."/>
        </authorList>
    </citation>
    <scope>NUCLEOTIDE SEQUENCE [LARGE SCALE GENOMIC DNA]</scope>
    <source>
        <strain evidence="2">DSM 18310 / JCM 13924 / TL6</strain>
    </source>
</reference>
<dbReference type="Proteomes" id="UP000011559">
    <property type="component" value="Unassembled WGS sequence"/>
</dbReference>
<evidence type="ECO:0000313" key="2">
    <source>
        <dbReference type="Proteomes" id="UP000011559"/>
    </source>
</evidence>
<dbReference type="PATRIC" id="fig|1227461.3.peg.2138"/>
<accession>M0GBD9</accession>
<sequence>MNLSLDEIGQAQTDLASVSDEDIEAALPNRPPASLFDIAYLYTTLDTLARTATVEGIDRSYVPYMTPGAKTEVFTQSDADGDHAGNPNVLAARIVIENGEARLDDEPVVAERFSADDVYRLGYSTFQKTSHTTVYSATFQKSGSALKITDALVDQLVKWTDKDGTVAAREEDVYAGVLGPLGDLGDDEVAAEALREATWELFGLDEDSIEGEEPTDEEISKAGNGIIGDAGMFVTLAIRTGGDDTFRYPGEVPAMNEAMARNRSVKLKEGKSATKGMDAYGEGVCLVLDEEQEVYGGSGTPMATSAGKQWGLFDDMDPGSAHRTRPLSRDAANSLSGAQGILDQFRTELGLGQHLYLLPYPHSLDVDAVRDLYVVLDAVRDSDDLTEVDLVPHVTDKEDLSLYAYLLTFEQSSVRLPQFEAPRIVKTRGRELSEAHVKEVAGWVFADEQGPFARYRQFWEADDNKPGWVYATTGPLVLSVLARQRYFAPTVTRPDKDAGTDAASMTYFPHLDFSFRLFEGDDIGATELFDQFAQKCIDYQRTAFEEGWDATPRIAATQYLQACAVAAVDGLDGYAPRNHDYDYTMTDRETRLNSFIESHPAIRDDEERQSAFLLGGLVGRLSAFQRSNGTSNTLMRRHPVASLTERSFADVAADVMELNNVYSETESDGKGIMNSRYPERLMDAGQQSAPTDWGIDRSDLRYHYALGMTYGASDTFVDDDSEAAREQGDD</sequence>
<dbReference type="RefSeq" id="WP_008094396.1">
    <property type="nucleotide sequence ID" value="NZ_AOLG01000031.1"/>
</dbReference>
<dbReference type="EMBL" id="AOLG01000031">
    <property type="protein sequence ID" value="ELZ68872.1"/>
    <property type="molecule type" value="Genomic_DNA"/>
</dbReference>
<name>M0GBD9_HALPT</name>
<comment type="caution">
    <text evidence="1">The sequence shown here is derived from an EMBL/GenBank/DDBJ whole genome shotgun (WGS) entry which is preliminary data.</text>
</comment>
<organism evidence="1 2">
    <name type="scientific">Haloferax prahovense (strain DSM 18310 / JCM 13924 / TL6)</name>
    <dbReference type="NCBI Taxonomy" id="1227461"/>
    <lineage>
        <taxon>Archaea</taxon>
        <taxon>Methanobacteriati</taxon>
        <taxon>Methanobacteriota</taxon>
        <taxon>Stenosarchaea group</taxon>
        <taxon>Halobacteria</taxon>
        <taxon>Halobacteriales</taxon>
        <taxon>Haloferacaceae</taxon>
        <taxon>Haloferax</taxon>
    </lineage>
</organism>
<keyword evidence="2" id="KW-1185">Reference proteome</keyword>
<dbReference type="AlphaFoldDB" id="M0GBD9"/>
<dbReference type="Pfam" id="PF09484">
    <property type="entry name" value="Cas_TM1802"/>
    <property type="match status" value="1"/>
</dbReference>
<evidence type="ECO:0000313" key="1">
    <source>
        <dbReference type="EMBL" id="ELZ68872.1"/>
    </source>
</evidence>
<dbReference type="OrthoDB" id="193050at2157"/>
<protein>
    <submittedName>
        <fullName evidence="1">CRISPR-associated protein Csh1</fullName>
    </submittedName>
</protein>
<proteinExistence type="predicted"/>
<gene>
    <name evidence="1" type="ORF">C457_10691</name>
</gene>